<evidence type="ECO:0000256" key="1">
    <source>
        <dbReference type="ARBA" id="ARBA00004651"/>
    </source>
</evidence>
<dbReference type="SUPFAM" id="SSF103481">
    <property type="entry name" value="Multidrug resistance efflux transporter EmrE"/>
    <property type="match status" value="1"/>
</dbReference>
<reference evidence="11 12" key="1">
    <citation type="submission" date="2020-07" db="EMBL/GenBank/DDBJ databases">
        <title>Complete genome sequence of Mycolicibacterium litorale like strain isolated from cardiac implantable electronic device infection.</title>
        <authorList>
            <person name="Fukano H."/>
            <person name="Miyama H."/>
            <person name="Hoshino Y."/>
        </authorList>
    </citation>
    <scope>NUCLEOTIDE SEQUENCE [LARGE SCALE GENOMIC DNA]</scope>
    <source>
        <strain evidence="11 12">NIIDNTM18</strain>
    </source>
</reference>
<evidence type="ECO:0000256" key="2">
    <source>
        <dbReference type="ARBA" id="ARBA00007822"/>
    </source>
</evidence>
<evidence type="ECO:0000256" key="4">
    <source>
        <dbReference type="ARBA" id="ARBA00022475"/>
    </source>
</evidence>
<evidence type="ECO:0000256" key="7">
    <source>
        <dbReference type="ARBA" id="ARBA00023136"/>
    </source>
</evidence>
<protein>
    <submittedName>
        <fullName evidence="11">Cation transporter</fullName>
    </submittedName>
</protein>
<evidence type="ECO:0000256" key="9">
    <source>
        <dbReference type="RuleBase" id="RU003942"/>
    </source>
</evidence>
<evidence type="ECO:0000256" key="3">
    <source>
        <dbReference type="ARBA" id="ARBA00022448"/>
    </source>
</evidence>
<dbReference type="InterPro" id="IPR045324">
    <property type="entry name" value="Small_multidrug_res"/>
</dbReference>
<evidence type="ECO:0000256" key="10">
    <source>
        <dbReference type="SAM" id="Phobius"/>
    </source>
</evidence>
<dbReference type="PANTHER" id="PTHR30561">
    <property type="entry name" value="SMR FAMILY PROTON-DEPENDENT DRUG EFFLUX TRANSPORTER SUGE"/>
    <property type="match status" value="1"/>
</dbReference>
<name>A0A6S6PEH8_9MYCO</name>
<keyword evidence="8" id="KW-0046">Antibiotic resistance</keyword>
<proteinExistence type="inferred from homology"/>
<dbReference type="Pfam" id="PF00893">
    <property type="entry name" value="Multi_Drug_Res"/>
    <property type="match status" value="1"/>
</dbReference>
<dbReference type="PANTHER" id="PTHR30561:SF1">
    <property type="entry name" value="MULTIDRUG TRANSPORTER EMRE"/>
    <property type="match status" value="1"/>
</dbReference>
<dbReference type="GO" id="GO:0005886">
    <property type="term" value="C:plasma membrane"/>
    <property type="evidence" value="ECO:0007669"/>
    <property type="project" value="UniProtKB-SubCell"/>
</dbReference>
<sequence>MTWLYLVGAIVCEVGATLSLKGAQSAPLLYGVVVAGYAGAFVCLTVVLKRGLGLGVAYGIWAASGVAATAVLSTVIFREAFTVTMGVGLVFIIVGVLLVETGSAHPDDAHRSVPEGA</sequence>
<accession>A0A6S6PEH8</accession>
<evidence type="ECO:0000256" key="5">
    <source>
        <dbReference type="ARBA" id="ARBA00022692"/>
    </source>
</evidence>
<evidence type="ECO:0000256" key="8">
    <source>
        <dbReference type="ARBA" id="ARBA00023251"/>
    </source>
</evidence>
<evidence type="ECO:0000313" key="12">
    <source>
        <dbReference type="Proteomes" id="UP000515734"/>
    </source>
</evidence>
<keyword evidence="4" id="KW-1003">Cell membrane</keyword>
<dbReference type="EMBL" id="AP023287">
    <property type="protein sequence ID" value="BCI56097.1"/>
    <property type="molecule type" value="Genomic_DNA"/>
</dbReference>
<gene>
    <name evidence="11" type="ORF">NIIDNTM18_53750</name>
</gene>
<dbReference type="Proteomes" id="UP000515734">
    <property type="component" value="Chromosome"/>
</dbReference>
<dbReference type="GO" id="GO:0022857">
    <property type="term" value="F:transmembrane transporter activity"/>
    <property type="evidence" value="ECO:0007669"/>
    <property type="project" value="InterPro"/>
</dbReference>
<keyword evidence="3" id="KW-0813">Transport</keyword>
<evidence type="ECO:0000313" key="11">
    <source>
        <dbReference type="EMBL" id="BCI56097.1"/>
    </source>
</evidence>
<feature type="transmembrane region" description="Helical" evidence="10">
    <location>
        <begin position="83"/>
        <end position="102"/>
    </location>
</feature>
<keyword evidence="6 10" id="KW-1133">Transmembrane helix</keyword>
<comment type="subcellular location">
    <subcellularLocation>
        <location evidence="1 9">Cell membrane</location>
        <topology evidence="1 9">Multi-pass membrane protein</topology>
    </subcellularLocation>
</comment>
<feature type="transmembrane region" description="Helical" evidence="10">
    <location>
        <begin position="55"/>
        <end position="77"/>
    </location>
</feature>
<dbReference type="InterPro" id="IPR000390">
    <property type="entry name" value="Small_drug/metabolite_transptr"/>
</dbReference>
<comment type="similarity">
    <text evidence="2">Belongs to the drug/metabolite transporter (DMT) superfamily. Small multidrug resistance (SMR) (TC 2.A.7.1) family. Mmr subfamily.</text>
</comment>
<dbReference type="Gene3D" id="1.10.3730.20">
    <property type="match status" value="1"/>
</dbReference>
<keyword evidence="7 10" id="KW-0472">Membrane</keyword>
<dbReference type="AlphaFoldDB" id="A0A6S6PEH8"/>
<organism evidence="11 12">
    <name type="scientific">Mycolicibacterium litorale</name>
    <dbReference type="NCBI Taxonomy" id="758802"/>
    <lineage>
        <taxon>Bacteria</taxon>
        <taxon>Bacillati</taxon>
        <taxon>Actinomycetota</taxon>
        <taxon>Actinomycetes</taxon>
        <taxon>Mycobacteriales</taxon>
        <taxon>Mycobacteriaceae</taxon>
        <taxon>Mycolicibacterium</taxon>
    </lineage>
</organism>
<dbReference type="RefSeq" id="WP_185293704.1">
    <property type="nucleotide sequence ID" value="NZ_AP023287.1"/>
</dbReference>
<evidence type="ECO:0000256" key="6">
    <source>
        <dbReference type="ARBA" id="ARBA00022989"/>
    </source>
</evidence>
<dbReference type="GO" id="GO:0046677">
    <property type="term" value="P:response to antibiotic"/>
    <property type="evidence" value="ECO:0007669"/>
    <property type="project" value="UniProtKB-KW"/>
</dbReference>
<keyword evidence="5 9" id="KW-0812">Transmembrane</keyword>
<feature type="transmembrane region" description="Helical" evidence="10">
    <location>
        <begin position="28"/>
        <end position="48"/>
    </location>
</feature>
<dbReference type="InterPro" id="IPR037185">
    <property type="entry name" value="EmrE-like"/>
</dbReference>